<comment type="caution">
    <text evidence="2">The sequence shown here is derived from an EMBL/GenBank/DDBJ whole genome shotgun (WGS) entry which is preliminary data.</text>
</comment>
<feature type="domain" description="SLH" evidence="1">
    <location>
        <begin position="17"/>
        <end position="80"/>
    </location>
</feature>
<organism evidence="2 3">
    <name type="scientific">Paenibacillus chibensis</name>
    <dbReference type="NCBI Taxonomy" id="59846"/>
    <lineage>
        <taxon>Bacteria</taxon>
        <taxon>Bacillati</taxon>
        <taxon>Bacillota</taxon>
        <taxon>Bacilli</taxon>
        <taxon>Bacillales</taxon>
        <taxon>Paenibacillaceae</taxon>
        <taxon>Paenibacillus</taxon>
    </lineage>
</organism>
<sequence>MASMMLSAAWISPVLAQFSDVDGNRQYTWAKASIDEMNRRGVLTGFADGTFKPGQSVTKAEFTVMVYRLFPLLRNPESEAIPGVPENHWASREFAELYSTTWPIYAADMQNFDDESYIYKPEKPMTRWEVLMTLDALFSDMEGPEISTLKVSDATKELARVKDIPQRQFASYDAFEKNNKAQSLMNPKLALIREGAGLEWAGDLDYVKAQALYRFMKLGIITPDASGFFYPDRQVTRAEIVTILNRMLAAAGEDYAYVKREEPLSGAYIYPGSSTGFGTNLYYTEPENNIVLGESPTWSLNPGQRLSKVAIRIESRQVIDLYVTINDETKKYTYEQLGNGTGKISFDVTGLKSFHVRGVARYPEQLNEDGDNEVMIYVMDADYKED</sequence>
<dbReference type="PROSITE" id="PS51272">
    <property type="entry name" value="SLH"/>
    <property type="match status" value="2"/>
</dbReference>
<evidence type="ECO:0000313" key="3">
    <source>
        <dbReference type="Proteomes" id="UP001343257"/>
    </source>
</evidence>
<dbReference type="Pfam" id="PF00395">
    <property type="entry name" value="SLH"/>
    <property type="match status" value="2"/>
</dbReference>
<keyword evidence="3" id="KW-1185">Reference proteome</keyword>
<evidence type="ECO:0000259" key="1">
    <source>
        <dbReference type="PROSITE" id="PS51272"/>
    </source>
</evidence>
<gene>
    <name evidence="2" type="ORF">P9847_08620</name>
</gene>
<dbReference type="RefSeq" id="WP_328277020.1">
    <property type="nucleotide sequence ID" value="NZ_JARTLD010000023.1"/>
</dbReference>
<evidence type="ECO:0000313" key="2">
    <source>
        <dbReference type="EMBL" id="MED5017371.1"/>
    </source>
</evidence>
<dbReference type="Proteomes" id="UP001343257">
    <property type="component" value="Unassembled WGS sequence"/>
</dbReference>
<dbReference type="EMBL" id="JARTLD010000023">
    <property type="protein sequence ID" value="MED5017371.1"/>
    <property type="molecule type" value="Genomic_DNA"/>
</dbReference>
<dbReference type="InterPro" id="IPR051465">
    <property type="entry name" value="Cell_Envelope_Struct_Comp"/>
</dbReference>
<name>A0ABU6PR78_9BACL</name>
<reference evidence="2 3" key="1">
    <citation type="submission" date="2023-03" db="EMBL/GenBank/DDBJ databases">
        <title>Bacillus Genome Sequencing.</title>
        <authorList>
            <person name="Dunlap C."/>
        </authorList>
    </citation>
    <scope>NUCLEOTIDE SEQUENCE [LARGE SCALE GENOMIC DNA]</scope>
    <source>
        <strain evidence="2 3">NRS-52</strain>
    </source>
</reference>
<dbReference type="PANTHER" id="PTHR43308:SF5">
    <property type="entry name" value="S-LAYER PROTEIN _ PEPTIDOGLYCAN ENDO-BETA-N-ACETYLGLUCOSAMINIDASE"/>
    <property type="match status" value="1"/>
</dbReference>
<accession>A0ABU6PR78</accession>
<proteinExistence type="predicted"/>
<feature type="domain" description="SLH" evidence="1">
    <location>
        <begin position="190"/>
        <end position="258"/>
    </location>
</feature>
<protein>
    <submittedName>
        <fullName evidence="2">S-layer homology domain-containing protein</fullName>
    </submittedName>
</protein>
<dbReference type="PANTHER" id="PTHR43308">
    <property type="entry name" value="OUTER MEMBRANE PROTEIN ALPHA-RELATED"/>
    <property type="match status" value="1"/>
</dbReference>
<dbReference type="InterPro" id="IPR001119">
    <property type="entry name" value="SLH_dom"/>
</dbReference>